<accession>A0A0F9LHK6</accession>
<proteinExistence type="predicted"/>
<dbReference type="EMBL" id="LAZR01007222">
    <property type="protein sequence ID" value="KKM86641.1"/>
    <property type="molecule type" value="Genomic_DNA"/>
</dbReference>
<evidence type="ECO:0000256" key="1">
    <source>
        <dbReference type="SAM" id="MobiDB-lite"/>
    </source>
</evidence>
<gene>
    <name evidence="2" type="ORF">LCGC14_1277020</name>
</gene>
<dbReference type="Pfam" id="PF23899">
    <property type="entry name" value="SU10_portal"/>
    <property type="match status" value="1"/>
</dbReference>
<evidence type="ECO:0008006" key="3">
    <source>
        <dbReference type="Google" id="ProtNLM"/>
    </source>
</evidence>
<comment type="caution">
    <text evidence="2">The sequence shown here is derived from an EMBL/GenBank/DDBJ whole genome shotgun (WGS) entry which is preliminary data.</text>
</comment>
<name>A0A0F9LHK6_9ZZZZ</name>
<sequence>MANVILGVGTQPHDKVKELIRGLRTLSQRAKSRRYDVWRDSEDLYRSYKIEDTEDQETKAKFGVKKIIVPFTFATIQTMLHFILTIFTQSQPVLRYDGREPSDVLPARLLELLIDYDYTEMTGYMVLYNMFQSAFVYGFGAVYNDWLMESRWETVVDNAPSTVLVDGIFPIQVPRTQKRQEERVHIERNNSTVIDPYLFFPDPRVPLSNIQNGEFCGHRSFIRRQQLLKSPELYFNVTRIPEAAGTGQFDEFGGQSQINRRFDASFDLGFEFTSAEVEKQVVLDTMVVELVPNEYYLGSGTKPEKWLFGLANGEVIVRAEPSPHPHGLYPYSVVEPYPDAFLHHTPGVVENIAGLQNYLSWLFNSHMANVRKVINDIIIADPSRIIMKDLTDPERPEGAVVRLRKQAYGQDVRTMVSQLKVEDVTRGHVSDAGHIISLIQRVTAASDTIMGMPTDESKSATEVIQMQRLASARLGMMAHVFDRTGITSWKKQLAGNRQEFTSLETFMQLTGDFARELGGRGLPIQGGGVKIDRQSIQANLNYPPLPETMATDKMATARIWQGMMETVASSPEMTAEISLFALFKEAARHLGVKNIEDYKKTGALGIEAQPDADVMGGGNVRKAPSPFAAGNGPGGPRPEEYPSEAVFQR</sequence>
<feature type="region of interest" description="Disordered" evidence="1">
    <location>
        <begin position="615"/>
        <end position="649"/>
    </location>
</feature>
<organism evidence="2">
    <name type="scientific">marine sediment metagenome</name>
    <dbReference type="NCBI Taxonomy" id="412755"/>
    <lineage>
        <taxon>unclassified sequences</taxon>
        <taxon>metagenomes</taxon>
        <taxon>ecological metagenomes</taxon>
    </lineage>
</organism>
<reference evidence="2" key="1">
    <citation type="journal article" date="2015" name="Nature">
        <title>Complex archaea that bridge the gap between prokaryotes and eukaryotes.</title>
        <authorList>
            <person name="Spang A."/>
            <person name="Saw J.H."/>
            <person name="Jorgensen S.L."/>
            <person name="Zaremba-Niedzwiedzka K."/>
            <person name="Martijn J."/>
            <person name="Lind A.E."/>
            <person name="van Eijk R."/>
            <person name="Schleper C."/>
            <person name="Guy L."/>
            <person name="Ettema T.J."/>
        </authorList>
    </citation>
    <scope>NUCLEOTIDE SEQUENCE</scope>
</reference>
<protein>
    <recommendedName>
        <fullName evidence="3">Portal protein</fullName>
    </recommendedName>
</protein>
<dbReference type="AlphaFoldDB" id="A0A0F9LHK6"/>
<dbReference type="InterPro" id="IPR056909">
    <property type="entry name" value="SU10_portal"/>
</dbReference>
<evidence type="ECO:0000313" key="2">
    <source>
        <dbReference type="EMBL" id="KKM86641.1"/>
    </source>
</evidence>